<evidence type="ECO:0000313" key="2">
    <source>
        <dbReference type="Proteomes" id="UP000024635"/>
    </source>
</evidence>
<dbReference type="EMBL" id="JARK01001388">
    <property type="protein sequence ID" value="EYC11144.1"/>
    <property type="molecule type" value="Genomic_DNA"/>
</dbReference>
<dbReference type="OrthoDB" id="297496at2759"/>
<gene>
    <name evidence="1" type="primary">Acey_s0052.g2247</name>
    <name evidence="1" type="synonym">Acey-twk-9</name>
    <name evidence="1" type="ORF">Y032_0052g2247</name>
</gene>
<protein>
    <submittedName>
        <fullName evidence="1">Uncharacterized protein</fullName>
    </submittedName>
</protein>
<organism evidence="1 2">
    <name type="scientific">Ancylostoma ceylanicum</name>
    <dbReference type="NCBI Taxonomy" id="53326"/>
    <lineage>
        <taxon>Eukaryota</taxon>
        <taxon>Metazoa</taxon>
        <taxon>Ecdysozoa</taxon>
        <taxon>Nematoda</taxon>
        <taxon>Chromadorea</taxon>
        <taxon>Rhabditida</taxon>
        <taxon>Rhabditina</taxon>
        <taxon>Rhabditomorpha</taxon>
        <taxon>Strongyloidea</taxon>
        <taxon>Ancylostomatidae</taxon>
        <taxon>Ancylostomatinae</taxon>
        <taxon>Ancylostoma</taxon>
    </lineage>
</organism>
<comment type="caution">
    <text evidence="1">The sequence shown here is derived from an EMBL/GenBank/DDBJ whole genome shotgun (WGS) entry which is preliminary data.</text>
</comment>
<sequence>MRLSVYWSALIRLYKRQHTDGRKTARMRAAAMALFKGGCWKRIHKGPPTCEVRQRLVRVSPDFTMTAGDRHMDKVKEETSDERGDELRLAAIHGAVTWRSIRIISTTHDFELAKSEDTLM</sequence>
<reference evidence="2" key="1">
    <citation type="journal article" date="2015" name="Nat. Genet.">
        <title>The genome and transcriptome of the zoonotic hookworm Ancylostoma ceylanicum identify infection-specific gene families.</title>
        <authorList>
            <person name="Schwarz E.M."/>
            <person name="Hu Y."/>
            <person name="Antoshechkin I."/>
            <person name="Miller M.M."/>
            <person name="Sternberg P.W."/>
            <person name="Aroian R.V."/>
        </authorList>
    </citation>
    <scope>NUCLEOTIDE SEQUENCE</scope>
    <source>
        <strain evidence="2">HY135</strain>
    </source>
</reference>
<dbReference type="AlphaFoldDB" id="A0A016U760"/>
<proteinExistence type="predicted"/>
<keyword evidence="2" id="KW-1185">Reference proteome</keyword>
<name>A0A016U760_9BILA</name>
<evidence type="ECO:0000313" key="1">
    <source>
        <dbReference type="EMBL" id="EYC11144.1"/>
    </source>
</evidence>
<dbReference type="Proteomes" id="UP000024635">
    <property type="component" value="Unassembled WGS sequence"/>
</dbReference>
<accession>A0A016U760</accession>